<dbReference type="Pfam" id="PF00654">
    <property type="entry name" value="Voltage_CLC"/>
    <property type="match status" value="1"/>
</dbReference>
<dbReference type="InterPro" id="IPR001807">
    <property type="entry name" value="ClC"/>
</dbReference>
<evidence type="ECO:0000256" key="2">
    <source>
        <dbReference type="ARBA" id="ARBA00022448"/>
    </source>
</evidence>
<evidence type="ECO:0000256" key="9">
    <source>
        <dbReference type="ARBA" id="ARBA00023303"/>
    </source>
</evidence>
<dbReference type="InterPro" id="IPR050368">
    <property type="entry name" value="ClC-type_chloride_channel"/>
</dbReference>
<keyword evidence="7" id="KW-0869">Chloride channel</keyword>
<feature type="transmembrane region" description="Helical" evidence="10">
    <location>
        <begin position="15"/>
        <end position="36"/>
    </location>
</feature>
<feature type="transmembrane region" description="Helical" evidence="10">
    <location>
        <begin position="329"/>
        <end position="349"/>
    </location>
</feature>
<evidence type="ECO:0000256" key="5">
    <source>
        <dbReference type="ARBA" id="ARBA00023065"/>
    </source>
</evidence>
<dbReference type="SUPFAM" id="SSF81340">
    <property type="entry name" value="Clc chloride channel"/>
    <property type="match status" value="1"/>
</dbReference>
<dbReference type="Proteomes" id="UP000198976">
    <property type="component" value="Chromosome I"/>
</dbReference>
<feature type="transmembrane region" description="Helical" evidence="10">
    <location>
        <begin position="67"/>
        <end position="84"/>
    </location>
</feature>
<keyword evidence="12" id="KW-1185">Reference proteome</keyword>
<keyword evidence="8" id="KW-0868">Chloride</keyword>
<feature type="transmembrane region" description="Helical" evidence="10">
    <location>
        <begin position="155"/>
        <end position="179"/>
    </location>
</feature>
<feature type="transmembrane region" description="Helical" evidence="10">
    <location>
        <begin position="191"/>
        <end position="208"/>
    </location>
</feature>
<keyword evidence="3 10" id="KW-0812">Transmembrane</keyword>
<protein>
    <submittedName>
        <fullName evidence="11">Chloride channel protein, CIC family</fullName>
    </submittedName>
</protein>
<name>A0ABY0V574_9ACTO</name>
<feature type="transmembrane region" description="Helical" evidence="10">
    <location>
        <begin position="391"/>
        <end position="414"/>
    </location>
</feature>
<reference evidence="11 12" key="1">
    <citation type="submission" date="2016-10" db="EMBL/GenBank/DDBJ databases">
        <authorList>
            <person name="Varghese N."/>
            <person name="Submissions S."/>
        </authorList>
    </citation>
    <scope>NUCLEOTIDE SEQUENCE [LARGE SCALE GENOMIC DNA]</scope>
    <source>
        <strain evidence="11 12">DSM 9169</strain>
    </source>
</reference>
<evidence type="ECO:0000256" key="3">
    <source>
        <dbReference type="ARBA" id="ARBA00022692"/>
    </source>
</evidence>
<sequence length="422" mass="43531">MHVPSDGESSHRTPLVRLIVAVIFTAAIAGITGWFFSHLLHLIERLAYGESATFIEAVLSTDSSRRVIFLALAGAIGGISWALLHHTRRGIVTVTQGVNGAKMPLLTTFTHATTQVVIVALGASIGREVAPREVSAALSGWCCDRLGLSAQDRRLIVACGAGAGLAAAYSIPISGAIFALEVLIVSLTPRALWCACLISGLSVLVAQGPIRPEPFYTVTAPTSTPSLLLWALIAGPILGTAGWGFSRLVKRAEDLRPTTPLLLVTLPVIFTLVGLIAVWIPQVMGNGQATAQAGFDAHSLAALVPVLIITCAKAITTLGTIASGAWGGTLTPGIALGAGFGAVGGLAWSTMFPDISITACALIGAMSFLGSSMRAPLTALALVLEFTHQGATILVPALIALGLSWAITCAFTRLSEASHPAG</sequence>
<keyword evidence="2" id="KW-0813">Transport</keyword>
<keyword evidence="9" id="KW-0407">Ion channel</keyword>
<proteinExistence type="predicted"/>
<gene>
    <name evidence="11" type="ORF">SAMN04489714_0257</name>
</gene>
<feature type="transmembrane region" description="Helical" evidence="10">
    <location>
        <begin position="355"/>
        <end position="384"/>
    </location>
</feature>
<dbReference type="EMBL" id="LT629792">
    <property type="protein sequence ID" value="SDT86146.1"/>
    <property type="molecule type" value="Genomic_DNA"/>
</dbReference>
<feature type="transmembrane region" description="Helical" evidence="10">
    <location>
        <begin position="300"/>
        <end position="322"/>
    </location>
</feature>
<evidence type="ECO:0000313" key="12">
    <source>
        <dbReference type="Proteomes" id="UP000198976"/>
    </source>
</evidence>
<organism evidence="11 12">
    <name type="scientific">Schaalia radingae</name>
    <dbReference type="NCBI Taxonomy" id="131110"/>
    <lineage>
        <taxon>Bacteria</taxon>
        <taxon>Bacillati</taxon>
        <taxon>Actinomycetota</taxon>
        <taxon>Actinomycetes</taxon>
        <taxon>Actinomycetales</taxon>
        <taxon>Actinomycetaceae</taxon>
        <taxon>Schaalia</taxon>
    </lineage>
</organism>
<evidence type="ECO:0000256" key="4">
    <source>
        <dbReference type="ARBA" id="ARBA00022989"/>
    </source>
</evidence>
<evidence type="ECO:0000256" key="6">
    <source>
        <dbReference type="ARBA" id="ARBA00023136"/>
    </source>
</evidence>
<evidence type="ECO:0000256" key="8">
    <source>
        <dbReference type="ARBA" id="ARBA00023214"/>
    </source>
</evidence>
<dbReference type="InterPro" id="IPR014743">
    <property type="entry name" value="Cl-channel_core"/>
</dbReference>
<dbReference type="PANTHER" id="PTHR43427:SF6">
    <property type="entry name" value="CHLORIDE CHANNEL PROTEIN CLC-E"/>
    <property type="match status" value="1"/>
</dbReference>
<feature type="transmembrane region" description="Helical" evidence="10">
    <location>
        <begin position="228"/>
        <end position="249"/>
    </location>
</feature>
<feature type="transmembrane region" description="Helical" evidence="10">
    <location>
        <begin position="261"/>
        <end position="280"/>
    </location>
</feature>
<keyword evidence="6 10" id="KW-0472">Membrane</keyword>
<dbReference type="PRINTS" id="PR00762">
    <property type="entry name" value="CLCHANNEL"/>
</dbReference>
<dbReference type="RefSeq" id="WP_257590364.1">
    <property type="nucleotide sequence ID" value="NZ_LT629792.1"/>
</dbReference>
<accession>A0ABY0V574</accession>
<comment type="subcellular location">
    <subcellularLocation>
        <location evidence="1">Membrane</location>
        <topology evidence="1">Multi-pass membrane protein</topology>
    </subcellularLocation>
</comment>
<keyword evidence="4 10" id="KW-1133">Transmembrane helix</keyword>
<keyword evidence="5" id="KW-0406">Ion transport</keyword>
<evidence type="ECO:0000256" key="10">
    <source>
        <dbReference type="SAM" id="Phobius"/>
    </source>
</evidence>
<dbReference type="Gene3D" id="1.10.3080.10">
    <property type="entry name" value="Clc chloride channel"/>
    <property type="match status" value="1"/>
</dbReference>
<dbReference type="PANTHER" id="PTHR43427">
    <property type="entry name" value="CHLORIDE CHANNEL PROTEIN CLC-E"/>
    <property type="match status" value="1"/>
</dbReference>
<feature type="transmembrane region" description="Helical" evidence="10">
    <location>
        <begin position="105"/>
        <end position="125"/>
    </location>
</feature>
<evidence type="ECO:0000256" key="1">
    <source>
        <dbReference type="ARBA" id="ARBA00004141"/>
    </source>
</evidence>
<evidence type="ECO:0000313" key="11">
    <source>
        <dbReference type="EMBL" id="SDT86146.1"/>
    </source>
</evidence>
<evidence type="ECO:0000256" key="7">
    <source>
        <dbReference type="ARBA" id="ARBA00023173"/>
    </source>
</evidence>